<sequence>MVQRMFPFFPGQGGQGQGQGQGQGFGPHGGPSGGPPGGGGGGMAPHSPPPSYTPHQSQGFSLGGHGGQGGHHGQYAIDAGAIRPCLYRYVYIWPNWGHGFWAWLTFAGRHSVAGFRWNGRRWVYFGMDTRQINAFFCS</sequence>
<gene>
    <name evidence="2" type="ORF">J2X07_000877</name>
</gene>
<evidence type="ECO:0008006" key="4">
    <source>
        <dbReference type="Google" id="ProtNLM"/>
    </source>
</evidence>
<reference evidence="2 3" key="1">
    <citation type="submission" date="2023-07" db="EMBL/GenBank/DDBJ databases">
        <title>Sorghum-associated microbial communities from plants grown in Nebraska, USA.</title>
        <authorList>
            <person name="Schachtman D."/>
        </authorList>
    </citation>
    <scope>NUCLEOTIDE SEQUENCE [LARGE SCALE GENOMIC DNA]</scope>
    <source>
        <strain evidence="2 3">BE211</strain>
    </source>
</reference>
<evidence type="ECO:0000313" key="3">
    <source>
        <dbReference type="Proteomes" id="UP001258181"/>
    </source>
</evidence>
<dbReference type="EMBL" id="JAVDWA010000001">
    <property type="protein sequence ID" value="MDR7071902.1"/>
    <property type="molecule type" value="Genomic_DNA"/>
</dbReference>
<protein>
    <recommendedName>
        <fullName evidence="4">Transporter</fullName>
    </recommendedName>
</protein>
<keyword evidence="3" id="KW-1185">Reference proteome</keyword>
<name>A0ABU1TXF2_9BACL</name>
<proteinExistence type="predicted"/>
<evidence type="ECO:0000313" key="2">
    <source>
        <dbReference type="EMBL" id="MDR7071902.1"/>
    </source>
</evidence>
<dbReference type="RefSeq" id="WP_310256841.1">
    <property type="nucleotide sequence ID" value="NZ_JAVDWA010000001.1"/>
</dbReference>
<comment type="caution">
    <text evidence="2">The sequence shown here is derived from an EMBL/GenBank/DDBJ whole genome shotgun (WGS) entry which is preliminary data.</text>
</comment>
<evidence type="ECO:0000256" key="1">
    <source>
        <dbReference type="SAM" id="MobiDB-lite"/>
    </source>
</evidence>
<feature type="region of interest" description="Disordered" evidence="1">
    <location>
        <begin position="9"/>
        <end position="67"/>
    </location>
</feature>
<dbReference type="Proteomes" id="UP001258181">
    <property type="component" value="Unassembled WGS sequence"/>
</dbReference>
<organism evidence="2 3">
    <name type="scientific">Fictibacillus barbaricus</name>
    <dbReference type="NCBI Taxonomy" id="182136"/>
    <lineage>
        <taxon>Bacteria</taxon>
        <taxon>Bacillati</taxon>
        <taxon>Bacillota</taxon>
        <taxon>Bacilli</taxon>
        <taxon>Bacillales</taxon>
        <taxon>Fictibacillaceae</taxon>
        <taxon>Fictibacillus</taxon>
    </lineage>
</organism>
<accession>A0ABU1TXF2</accession>
<feature type="compositionally biased region" description="Gly residues" evidence="1">
    <location>
        <begin position="11"/>
        <end position="43"/>
    </location>
</feature>